<dbReference type="PRINTS" id="PR00385">
    <property type="entry name" value="P450"/>
</dbReference>
<dbReference type="Pfam" id="PF00067">
    <property type="entry name" value="p450"/>
    <property type="match status" value="1"/>
</dbReference>
<evidence type="ECO:0000256" key="11">
    <source>
        <dbReference type="ARBA" id="ARBA00023136"/>
    </source>
</evidence>
<comment type="cofactor">
    <cofactor evidence="1 12">
        <name>heme</name>
        <dbReference type="ChEBI" id="CHEBI:30413"/>
    </cofactor>
</comment>
<dbReference type="InterPro" id="IPR017972">
    <property type="entry name" value="Cyt_P450_CS"/>
</dbReference>
<dbReference type="Gene3D" id="1.10.630.10">
    <property type="entry name" value="Cytochrome P450"/>
    <property type="match status" value="1"/>
</dbReference>
<keyword evidence="8 13" id="KW-0560">Oxidoreductase</keyword>
<evidence type="ECO:0000256" key="12">
    <source>
        <dbReference type="PIRSR" id="PIRSR602401-1"/>
    </source>
</evidence>
<keyword evidence="9 12" id="KW-0408">Iron</keyword>
<dbReference type="Proteomes" id="UP000215914">
    <property type="component" value="Chromosome 3"/>
</dbReference>
<evidence type="ECO:0000313" key="16">
    <source>
        <dbReference type="Proteomes" id="UP000215914"/>
    </source>
</evidence>
<dbReference type="PROSITE" id="PS00086">
    <property type="entry name" value="CYTOCHROME_P450"/>
    <property type="match status" value="1"/>
</dbReference>
<dbReference type="PANTHER" id="PTHR24286:SF11">
    <property type="entry name" value="CYTOCHROME P450, FAMILY 87, SUBFAMILY A, POLYPEPTIDE 2"/>
    <property type="match status" value="1"/>
</dbReference>
<sequence>MLHVGLCIAALFVVSITHWVYRWRNPKCNGKLPPGSMGLPLLGETLDFFTPNQTNDTPFIKNRIKRYGPIFRTSLVGLQVIVSTDSELSYMVFQQEGQSFESWYPPSFRRIFGNQNISSLHGSLHKYLKNMVLSVVGPESLKKMFSEVESVATRNLEVWASQETVELKTSIGNMVFEFMGKKLISYDPEKSSENLRDNFEAFIRGLISFPLEIPGTAYYKCLQGRKKMIMKLKNMLEERRAKPNKVKNDFFDYVLEELKQNDTMLTEATALDLMFALLFANFETTSQAITVAIKFLTHNPRALKELTEEHQKILRKRENPKAGLTWEEYKSMRFTFQVINETLRLASIVPVLFRKAKKDIKFKEYTIPSGWAVMVCPPAVHLDPVNYKDPLDFNPWRWEDMDLKSASKTFMAFGGGQRFCVGADFAKLQIAIFLHCLVTKYQWQPIKGGDIVRTPGLQFPNGFHVRIFEKET</sequence>
<evidence type="ECO:0000256" key="9">
    <source>
        <dbReference type="ARBA" id="ARBA00023004"/>
    </source>
</evidence>
<keyword evidence="10 13" id="KW-0503">Monooxygenase</keyword>
<evidence type="ECO:0000256" key="8">
    <source>
        <dbReference type="ARBA" id="ARBA00023002"/>
    </source>
</evidence>
<dbReference type="InterPro" id="IPR036396">
    <property type="entry name" value="Cyt_P450_sf"/>
</dbReference>
<evidence type="ECO:0000256" key="10">
    <source>
        <dbReference type="ARBA" id="ARBA00023033"/>
    </source>
</evidence>
<dbReference type="InterPro" id="IPR001128">
    <property type="entry name" value="Cyt_P450"/>
</dbReference>
<dbReference type="GO" id="GO:0016705">
    <property type="term" value="F:oxidoreductase activity, acting on paired donors, with incorporation or reduction of molecular oxygen"/>
    <property type="evidence" value="ECO:0007669"/>
    <property type="project" value="InterPro"/>
</dbReference>
<evidence type="ECO:0000256" key="5">
    <source>
        <dbReference type="ARBA" id="ARBA00022692"/>
    </source>
</evidence>
<keyword evidence="7" id="KW-1133">Transmembrane helix</keyword>
<proteinExistence type="inferred from homology"/>
<dbReference type="GO" id="GO:0010268">
    <property type="term" value="P:brassinosteroid homeostasis"/>
    <property type="evidence" value="ECO:0000318"/>
    <property type="project" value="GO_Central"/>
</dbReference>
<dbReference type="GO" id="GO:0005506">
    <property type="term" value="F:iron ion binding"/>
    <property type="evidence" value="ECO:0007669"/>
    <property type="project" value="InterPro"/>
</dbReference>
<dbReference type="EMBL" id="MNCJ02000318">
    <property type="protein sequence ID" value="KAF5816104.1"/>
    <property type="molecule type" value="Genomic_DNA"/>
</dbReference>
<dbReference type="GO" id="GO:0004497">
    <property type="term" value="F:monooxygenase activity"/>
    <property type="evidence" value="ECO:0000318"/>
    <property type="project" value="GO_Central"/>
</dbReference>
<evidence type="ECO:0000256" key="1">
    <source>
        <dbReference type="ARBA" id="ARBA00001971"/>
    </source>
</evidence>
<dbReference type="InterPro" id="IPR002401">
    <property type="entry name" value="Cyt_P450_E_grp-I"/>
</dbReference>
<dbReference type="OrthoDB" id="1372046at2759"/>
<reference evidence="14" key="3">
    <citation type="submission" date="2020-06" db="EMBL/GenBank/DDBJ databases">
        <title>Helianthus annuus Genome sequencing and assembly Release 2.</title>
        <authorList>
            <person name="Gouzy J."/>
            <person name="Langlade N."/>
            <person name="Munos S."/>
        </authorList>
    </citation>
    <scope>NUCLEOTIDE SEQUENCE</scope>
    <source>
        <tissue evidence="14">Leaves</tissue>
    </source>
</reference>
<dbReference type="GO" id="GO:0016132">
    <property type="term" value="P:brassinosteroid biosynthetic process"/>
    <property type="evidence" value="ECO:0000318"/>
    <property type="project" value="GO_Central"/>
</dbReference>
<dbReference type="PANTHER" id="PTHR24286">
    <property type="entry name" value="CYTOCHROME P450 26"/>
    <property type="match status" value="1"/>
</dbReference>
<name>A0A251VBB6_HELAN</name>
<comment type="similarity">
    <text evidence="3 13">Belongs to the cytochrome P450 family.</text>
</comment>
<keyword evidence="6 12" id="KW-0479">Metal-binding</keyword>
<organism evidence="15 16">
    <name type="scientific">Helianthus annuus</name>
    <name type="common">Common sunflower</name>
    <dbReference type="NCBI Taxonomy" id="4232"/>
    <lineage>
        <taxon>Eukaryota</taxon>
        <taxon>Viridiplantae</taxon>
        <taxon>Streptophyta</taxon>
        <taxon>Embryophyta</taxon>
        <taxon>Tracheophyta</taxon>
        <taxon>Spermatophyta</taxon>
        <taxon>Magnoliopsida</taxon>
        <taxon>eudicotyledons</taxon>
        <taxon>Gunneridae</taxon>
        <taxon>Pentapetalae</taxon>
        <taxon>asterids</taxon>
        <taxon>campanulids</taxon>
        <taxon>Asterales</taxon>
        <taxon>Asteraceae</taxon>
        <taxon>Asteroideae</taxon>
        <taxon>Heliantheae alliance</taxon>
        <taxon>Heliantheae</taxon>
        <taxon>Helianthus</taxon>
    </lineage>
</organism>
<evidence type="ECO:0000256" key="4">
    <source>
        <dbReference type="ARBA" id="ARBA00022617"/>
    </source>
</evidence>
<evidence type="ECO:0000256" key="7">
    <source>
        <dbReference type="ARBA" id="ARBA00022989"/>
    </source>
</evidence>
<gene>
    <name evidence="15" type="primary">CYP708A3</name>
    <name evidence="15" type="ORF">HannXRQ_Chr03g0084371</name>
    <name evidence="14" type="ORF">HanXRQr2_Chr03g0130651</name>
</gene>
<dbReference type="FunFam" id="1.10.630.10:FF:000020">
    <property type="entry name" value="Cytochrome P450 family protein"/>
    <property type="match status" value="1"/>
</dbReference>
<keyword evidence="4 12" id="KW-0349">Heme</keyword>
<evidence type="ECO:0000313" key="15">
    <source>
        <dbReference type="EMBL" id="OTG32232.1"/>
    </source>
</evidence>
<reference evidence="15" key="2">
    <citation type="submission" date="2017-02" db="EMBL/GenBank/DDBJ databases">
        <title>Sunflower complete genome.</title>
        <authorList>
            <person name="Langlade N."/>
            <person name="Munos S."/>
        </authorList>
    </citation>
    <scope>NUCLEOTIDE SEQUENCE [LARGE SCALE GENOMIC DNA]</scope>
    <source>
        <tissue evidence="15">Leaves</tissue>
    </source>
</reference>
<dbReference type="AlphaFoldDB" id="A0A251VBB6"/>
<keyword evidence="5" id="KW-0812">Transmembrane</keyword>
<comment type="subcellular location">
    <subcellularLocation>
        <location evidence="2">Membrane</location>
        <topology evidence="2">Single-pass membrane protein</topology>
    </subcellularLocation>
</comment>
<evidence type="ECO:0000256" key="3">
    <source>
        <dbReference type="ARBA" id="ARBA00010617"/>
    </source>
</evidence>
<dbReference type="InParanoid" id="A0A251VBB6"/>
<keyword evidence="16" id="KW-1185">Reference proteome</keyword>
<evidence type="ECO:0000313" key="14">
    <source>
        <dbReference type="EMBL" id="KAF5816104.1"/>
    </source>
</evidence>
<accession>A0A251VBB6</accession>
<evidence type="ECO:0000256" key="13">
    <source>
        <dbReference type="RuleBase" id="RU000461"/>
    </source>
</evidence>
<keyword evidence="11" id="KW-0472">Membrane</keyword>
<evidence type="ECO:0000256" key="6">
    <source>
        <dbReference type="ARBA" id="ARBA00022723"/>
    </source>
</evidence>
<dbReference type="PRINTS" id="PR00463">
    <property type="entry name" value="EP450I"/>
</dbReference>
<dbReference type="SUPFAM" id="SSF48264">
    <property type="entry name" value="Cytochrome P450"/>
    <property type="match status" value="1"/>
</dbReference>
<feature type="binding site" description="axial binding residue" evidence="12">
    <location>
        <position position="420"/>
    </location>
    <ligand>
        <name>heme</name>
        <dbReference type="ChEBI" id="CHEBI:30413"/>
    </ligand>
    <ligandPart>
        <name>Fe</name>
        <dbReference type="ChEBI" id="CHEBI:18248"/>
    </ligandPart>
</feature>
<dbReference type="GO" id="GO:0020037">
    <property type="term" value="F:heme binding"/>
    <property type="evidence" value="ECO:0007669"/>
    <property type="project" value="InterPro"/>
</dbReference>
<reference evidence="14 16" key="1">
    <citation type="journal article" date="2017" name="Nature">
        <title>The sunflower genome provides insights into oil metabolism, flowering and Asterid evolution.</title>
        <authorList>
            <person name="Badouin H."/>
            <person name="Gouzy J."/>
            <person name="Grassa C.J."/>
            <person name="Murat F."/>
            <person name="Staton S.E."/>
            <person name="Cottret L."/>
            <person name="Lelandais-Briere C."/>
            <person name="Owens G.L."/>
            <person name="Carrere S."/>
            <person name="Mayjonade B."/>
            <person name="Legrand L."/>
            <person name="Gill N."/>
            <person name="Kane N.C."/>
            <person name="Bowers J.E."/>
            <person name="Hubner S."/>
            <person name="Bellec A."/>
            <person name="Berard A."/>
            <person name="Berges H."/>
            <person name="Blanchet N."/>
            <person name="Boniface M.C."/>
            <person name="Brunel D."/>
            <person name="Catrice O."/>
            <person name="Chaidir N."/>
            <person name="Claudel C."/>
            <person name="Donnadieu C."/>
            <person name="Faraut T."/>
            <person name="Fievet G."/>
            <person name="Helmstetter N."/>
            <person name="King M."/>
            <person name="Knapp S.J."/>
            <person name="Lai Z."/>
            <person name="Le Paslier M.C."/>
            <person name="Lippi Y."/>
            <person name="Lorenzon L."/>
            <person name="Mandel J.R."/>
            <person name="Marage G."/>
            <person name="Marchand G."/>
            <person name="Marquand E."/>
            <person name="Bret-Mestries E."/>
            <person name="Morien E."/>
            <person name="Nambeesan S."/>
            <person name="Nguyen T."/>
            <person name="Pegot-Espagnet P."/>
            <person name="Pouilly N."/>
            <person name="Raftis F."/>
            <person name="Sallet E."/>
            <person name="Schiex T."/>
            <person name="Thomas J."/>
            <person name="Vandecasteele C."/>
            <person name="Vares D."/>
            <person name="Vear F."/>
            <person name="Vautrin S."/>
            <person name="Crespi M."/>
            <person name="Mangin B."/>
            <person name="Burke J.M."/>
            <person name="Salse J."/>
            <person name="Munos S."/>
            <person name="Vincourt P."/>
            <person name="Rieseberg L.H."/>
            <person name="Langlade N.B."/>
        </authorList>
    </citation>
    <scope>NUCLEOTIDE SEQUENCE [LARGE SCALE GENOMIC DNA]</scope>
    <source>
        <strain evidence="16">cv. SF193</strain>
        <tissue evidence="14">Leaves</tissue>
    </source>
</reference>
<dbReference type="EMBL" id="CM007892">
    <property type="protein sequence ID" value="OTG32232.1"/>
    <property type="molecule type" value="Genomic_DNA"/>
</dbReference>
<dbReference type="OMA" id="RSIMTIN"/>
<evidence type="ECO:0000256" key="2">
    <source>
        <dbReference type="ARBA" id="ARBA00004167"/>
    </source>
</evidence>
<dbReference type="CDD" id="cd11043">
    <property type="entry name" value="CYP90-like"/>
    <property type="match status" value="1"/>
</dbReference>
<dbReference type="GO" id="GO:0016020">
    <property type="term" value="C:membrane"/>
    <property type="evidence" value="ECO:0007669"/>
    <property type="project" value="UniProtKB-SubCell"/>
</dbReference>
<dbReference type="Gramene" id="mRNA:HanXRQr2_Chr03g0130651">
    <property type="protein sequence ID" value="mRNA:HanXRQr2_Chr03g0130651"/>
    <property type="gene ID" value="HanXRQr2_Chr03g0130651"/>
</dbReference>
<protein>
    <submittedName>
        <fullName evidence="14 15">Cytochrome P450</fullName>
    </submittedName>
</protein>